<gene>
    <name evidence="2" type="ORF">D8S85_10345</name>
</gene>
<dbReference type="AlphaFoldDB" id="A0A3S9VTU8"/>
<evidence type="ECO:0000256" key="1">
    <source>
        <dbReference type="SAM" id="Phobius"/>
    </source>
</evidence>
<dbReference type="Proteomes" id="UP000270673">
    <property type="component" value="Chromosome"/>
</dbReference>
<feature type="transmembrane region" description="Helical" evidence="1">
    <location>
        <begin position="328"/>
        <end position="345"/>
    </location>
</feature>
<evidence type="ECO:0008006" key="4">
    <source>
        <dbReference type="Google" id="ProtNLM"/>
    </source>
</evidence>
<accession>A0A3S9VTU8</accession>
<keyword evidence="3" id="KW-1185">Reference proteome</keyword>
<keyword evidence="1" id="KW-1133">Transmembrane helix</keyword>
<sequence>MYLIPRLIGVGIYALLLIIVYYLIPRTKRWSIPLNIYTIALALMGFFYVPMDGSDLTRIYPVLQLYAQYALDDPESWGIIMASGTPMAALYYHVLGNLGDERWLPFVNACLTYGLCFALLKSICKRRQVLKKDIALVLLFFMSRGLLMMTIANIRTMLSMAIVAYCIYKILIEHKGGVKYFSLLIIAALIHAAGMAAVMVFIVYYVLKGNKGRNRLFTTLGVLIFVVVSYVYGRNYIHLAIDKGGDYLAYSQASTGYFYIWEFVLSLIVIFVTLFILLVYYLKINRKLGLEEYKKEREEYGAFMGFMLFFTLIDLVAIWIEFNIGWRLSWLIAILDMPLLLLILVSKRYPDTYKYRLRNLIKIISFVLLFIACVRGDLCSLKFV</sequence>
<feature type="transmembrane region" description="Helical" evidence="1">
    <location>
        <begin position="357"/>
        <end position="378"/>
    </location>
</feature>
<feature type="transmembrane region" description="Helical" evidence="1">
    <location>
        <begin position="7"/>
        <end position="24"/>
    </location>
</feature>
<evidence type="ECO:0000313" key="3">
    <source>
        <dbReference type="Proteomes" id="UP000270673"/>
    </source>
</evidence>
<dbReference type="KEGG" id="buy:D8S85_10345"/>
<organism evidence="2 3">
    <name type="scientific">Butyricimonas faecalis</name>
    <dbReference type="NCBI Taxonomy" id="2093856"/>
    <lineage>
        <taxon>Bacteria</taxon>
        <taxon>Pseudomonadati</taxon>
        <taxon>Bacteroidota</taxon>
        <taxon>Bacteroidia</taxon>
        <taxon>Bacteroidales</taxon>
        <taxon>Odoribacteraceae</taxon>
        <taxon>Butyricimonas</taxon>
    </lineage>
</organism>
<keyword evidence="1" id="KW-0812">Transmembrane</keyword>
<dbReference type="InterPro" id="IPR049458">
    <property type="entry name" value="EpsG-like"/>
</dbReference>
<feature type="transmembrane region" description="Helical" evidence="1">
    <location>
        <begin position="257"/>
        <end position="282"/>
    </location>
</feature>
<keyword evidence="1" id="KW-0472">Membrane</keyword>
<dbReference type="RefSeq" id="WP_106480629.1">
    <property type="nucleotide sequence ID" value="NZ_LT984899.1"/>
</dbReference>
<protein>
    <recommendedName>
        <fullName evidence="4">EpsG family protein</fullName>
    </recommendedName>
</protein>
<feature type="transmembrane region" description="Helical" evidence="1">
    <location>
        <begin position="216"/>
        <end position="237"/>
    </location>
</feature>
<dbReference type="OrthoDB" id="1551175at2"/>
<name>A0A3S9VTU8_9BACT</name>
<reference evidence="2 3" key="1">
    <citation type="submission" date="2018-10" db="EMBL/GenBank/DDBJ databases">
        <title>Butyricimonas faecalis sp. nov., isolated from human faeces and emended description of the genus Butyricimonas.</title>
        <authorList>
            <person name="Le Roy T."/>
            <person name="Van der Smissen P."/>
            <person name="Paquot A."/>
            <person name="Delzenne N."/>
            <person name="Muccioli G."/>
            <person name="Collet J.-F."/>
            <person name="Cani P.D."/>
        </authorList>
    </citation>
    <scope>NUCLEOTIDE SEQUENCE [LARGE SCALE GENOMIC DNA]</scope>
    <source>
        <strain evidence="2 3">H184</strain>
    </source>
</reference>
<feature type="transmembrane region" description="Helical" evidence="1">
    <location>
        <begin position="106"/>
        <end position="124"/>
    </location>
</feature>
<feature type="transmembrane region" description="Helical" evidence="1">
    <location>
        <begin position="30"/>
        <end position="49"/>
    </location>
</feature>
<feature type="transmembrane region" description="Helical" evidence="1">
    <location>
        <begin position="145"/>
        <end position="168"/>
    </location>
</feature>
<proteinExistence type="predicted"/>
<dbReference type="Pfam" id="PF14897">
    <property type="entry name" value="EpsG"/>
    <property type="match status" value="1"/>
</dbReference>
<evidence type="ECO:0000313" key="2">
    <source>
        <dbReference type="EMBL" id="AZS29909.1"/>
    </source>
</evidence>
<feature type="transmembrane region" description="Helical" evidence="1">
    <location>
        <begin position="180"/>
        <end position="207"/>
    </location>
</feature>
<feature type="transmembrane region" description="Helical" evidence="1">
    <location>
        <begin position="303"/>
        <end position="322"/>
    </location>
</feature>
<dbReference type="EMBL" id="CP032819">
    <property type="protein sequence ID" value="AZS29909.1"/>
    <property type="molecule type" value="Genomic_DNA"/>
</dbReference>